<name>A0A8K0JWG5_LADFU</name>
<gene>
    <name evidence="2" type="ORF">J437_LFUL005572</name>
</gene>
<accession>A0A8K0JWG5</accession>
<sequence>MEPSTFPSPSIKSTTLVPPPPWALTRFLQGPPVGALDANGNQVEAAGRPEAGGGDLPDTCPTAQTTSMTTTSTTSESVVQEEVTSSAAEEAPKEEGPKEEAEQQAVPTTIADSMTMESDTSATEVTSAESSETTVRSSGVEQSAAEARSHTTEIEQESIKNTLREIISEIEEAVVSEVMTSESAEKSESKVRNSGTTSFN</sequence>
<feature type="compositionally biased region" description="Low complexity" evidence="1">
    <location>
        <begin position="62"/>
        <end position="89"/>
    </location>
</feature>
<protein>
    <submittedName>
        <fullName evidence="2">Uncharacterized protein</fullName>
    </submittedName>
</protein>
<feature type="compositionally biased region" description="Polar residues" evidence="1">
    <location>
        <begin position="106"/>
        <end position="116"/>
    </location>
</feature>
<evidence type="ECO:0000256" key="1">
    <source>
        <dbReference type="SAM" id="MobiDB-lite"/>
    </source>
</evidence>
<feature type="compositionally biased region" description="Polar residues" evidence="1">
    <location>
        <begin position="1"/>
        <end position="16"/>
    </location>
</feature>
<feature type="compositionally biased region" description="Basic and acidic residues" evidence="1">
    <location>
        <begin position="90"/>
        <end position="101"/>
    </location>
</feature>
<feature type="compositionally biased region" description="Low complexity" evidence="1">
    <location>
        <begin position="117"/>
        <end position="138"/>
    </location>
</feature>
<feature type="region of interest" description="Disordered" evidence="1">
    <location>
        <begin position="1"/>
        <end position="156"/>
    </location>
</feature>
<keyword evidence="3" id="KW-1185">Reference proteome</keyword>
<reference evidence="2" key="2">
    <citation type="submission" date="2017-10" db="EMBL/GenBank/DDBJ databases">
        <title>Ladona fulva Genome sequencing and assembly.</title>
        <authorList>
            <person name="Murali S."/>
            <person name="Richards S."/>
            <person name="Bandaranaike D."/>
            <person name="Bellair M."/>
            <person name="Blankenburg K."/>
            <person name="Chao H."/>
            <person name="Dinh H."/>
            <person name="Doddapaneni H."/>
            <person name="Dugan-Rocha S."/>
            <person name="Elkadiri S."/>
            <person name="Gnanaolivu R."/>
            <person name="Hernandez B."/>
            <person name="Skinner E."/>
            <person name="Javaid M."/>
            <person name="Lee S."/>
            <person name="Li M."/>
            <person name="Ming W."/>
            <person name="Munidasa M."/>
            <person name="Muniz J."/>
            <person name="Nguyen L."/>
            <person name="Hughes D."/>
            <person name="Osuji N."/>
            <person name="Pu L.-L."/>
            <person name="Puazo M."/>
            <person name="Qu C."/>
            <person name="Quiroz J."/>
            <person name="Raj R."/>
            <person name="Weissenberger G."/>
            <person name="Xin Y."/>
            <person name="Zou X."/>
            <person name="Han Y."/>
            <person name="Worley K."/>
            <person name="Muzny D."/>
            <person name="Gibbs R."/>
        </authorList>
    </citation>
    <scope>NUCLEOTIDE SEQUENCE</scope>
    <source>
        <strain evidence="2">Sampled in the wild</strain>
    </source>
</reference>
<dbReference type="Proteomes" id="UP000792457">
    <property type="component" value="Unassembled WGS sequence"/>
</dbReference>
<comment type="caution">
    <text evidence="2">The sequence shown here is derived from an EMBL/GenBank/DDBJ whole genome shotgun (WGS) entry which is preliminary data.</text>
</comment>
<organism evidence="2 3">
    <name type="scientific">Ladona fulva</name>
    <name type="common">Scarce chaser dragonfly</name>
    <name type="synonym">Libellula fulva</name>
    <dbReference type="NCBI Taxonomy" id="123851"/>
    <lineage>
        <taxon>Eukaryota</taxon>
        <taxon>Metazoa</taxon>
        <taxon>Ecdysozoa</taxon>
        <taxon>Arthropoda</taxon>
        <taxon>Hexapoda</taxon>
        <taxon>Insecta</taxon>
        <taxon>Pterygota</taxon>
        <taxon>Palaeoptera</taxon>
        <taxon>Odonata</taxon>
        <taxon>Epiprocta</taxon>
        <taxon>Anisoptera</taxon>
        <taxon>Libelluloidea</taxon>
        <taxon>Libellulidae</taxon>
        <taxon>Ladona</taxon>
    </lineage>
</organism>
<feature type="region of interest" description="Disordered" evidence="1">
    <location>
        <begin position="177"/>
        <end position="200"/>
    </location>
</feature>
<dbReference type="EMBL" id="KZ308181">
    <property type="protein sequence ID" value="KAG8223960.1"/>
    <property type="molecule type" value="Genomic_DNA"/>
</dbReference>
<reference evidence="2" key="1">
    <citation type="submission" date="2013-04" db="EMBL/GenBank/DDBJ databases">
        <authorList>
            <person name="Qu J."/>
            <person name="Murali S.C."/>
            <person name="Bandaranaike D."/>
            <person name="Bellair M."/>
            <person name="Blankenburg K."/>
            <person name="Chao H."/>
            <person name="Dinh H."/>
            <person name="Doddapaneni H."/>
            <person name="Downs B."/>
            <person name="Dugan-Rocha S."/>
            <person name="Elkadiri S."/>
            <person name="Gnanaolivu R.D."/>
            <person name="Hernandez B."/>
            <person name="Javaid M."/>
            <person name="Jayaseelan J.C."/>
            <person name="Lee S."/>
            <person name="Li M."/>
            <person name="Ming W."/>
            <person name="Munidasa M."/>
            <person name="Muniz J."/>
            <person name="Nguyen L."/>
            <person name="Ongeri F."/>
            <person name="Osuji N."/>
            <person name="Pu L.-L."/>
            <person name="Puazo M."/>
            <person name="Qu C."/>
            <person name="Quiroz J."/>
            <person name="Raj R."/>
            <person name="Weissenberger G."/>
            <person name="Xin Y."/>
            <person name="Zou X."/>
            <person name="Han Y."/>
            <person name="Richards S."/>
            <person name="Worley K."/>
            <person name="Muzny D."/>
            <person name="Gibbs R."/>
        </authorList>
    </citation>
    <scope>NUCLEOTIDE SEQUENCE</scope>
    <source>
        <strain evidence="2">Sampled in the wild</strain>
    </source>
</reference>
<proteinExistence type="predicted"/>
<dbReference type="AlphaFoldDB" id="A0A8K0JWG5"/>
<evidence type="ECO:0000313" key="2">
    <source>
        <dbReference type="EMBL" id="KAG8223960.1"/>
    </source>
</evidence>
<evidence type="ECO:0000313" key="3">
    <source>
        <dbReference type="Proteomes" id="UP000792457"/>
    </source>
</evidence>